<gene>
    <name evidence="2" type="ORF">JCGZ_24264</name>
</gene>
<proteinExistence type="predicted"/>
<protein>
    <submittedName>
        <fullName evidence="2">Uncharacterized protein</fullName>
    </submittedName>
</protein>
<evidence type="ECO:0000313" key="3">
    <source>
        <dbReference type="Proteomes" id="UP000027138"/>
    </source>
</evidence>
<dbReference type="Proteomes" id="UP000027138">
    <property type="component" value="Unassembled WGS sequence"/>
</dbReference>
<feature type="region of interest" description="Disordered" evidence="1">
    <location>
        <begin position="1"/>
        <end position="23"/>
    </location>
</feature>
<evidence type="ECO:0000313" key="2">
    <source>
        <dbReference type="EMBL" id="KDP25162.1"/>
    </source>
</evidence>
<keyword evidence="3" id="KW-1185">Reference proteome</keyword>
<dbReference type="AlphaFoldDB" id="A0A067JMP1"/>
<name>A0A067JMP1_JATCU</name>
<organism evidence="2 3">
    <name type="scientific">Jatropha curcas</name>
    <name type="common">Barbados nut</name>
    <dbReference type="NCBI Taxonomy" id="180498"/>
    <lineage>
        <taxon>Eukaryota</taxon>
        <taxon>Viridiplantae</taxon>
        <taxon>Streptophyta</taxon>
        <taxon>Embryophyta</taxon>
        <taxon>Tracheophyta</taxon>
        <taxon>Spermatophyta</taxon>
        <taxon>Magnoliopsida</taxon>
        <taxon>eudicotyledons</taxon>
        <taxon>Gunneridae</taxon>
        <taxon>Pentapetalae</taxon>
        <taxon>rosids</taxon>
        <taxon>fabids</taxon>
        <taxon>Malpighiales</taxon>
        <taxon>Euphorbiaceae</taxon>
        <taxon>Crotonoideae</taxon>
        <taxon>Jatropheae</taxon>
        <taxon>Jatropha</taxon>
    </lineage>
</organism>
<evidence type="ECO:0000256" key="1">
    <source>
        <dbReference type="SAM" id="MobiDB-lite"/>
    </source>
</evidence>
<reference evidence="2 3" key="1">
    <citation type="journal article" date="2014" name="PLoS ONE">
        <title>Global Analysis of Gene Expression Profiles in Physic Nut (Jatropha curcas L.) Seedlings Exposed to Salt Stress.</title>
        <authorList>
            <person name="Zhang L."/>
            <person name="Zhang C."/>
            <person name="Wu P."/>
            <person name="Chen Y."/>
            <person name="Li M."/>
            <person name="Jiang H."/>
            <person name="Wu G."/>
        </authorList>
    </citation>
    <scope>NUCLEOTIDE SEQUENCE [LARGE SCALE GENOMIC DNA]</scope>
    <source>
        <strain evidence="3">cv. GZQX0401</strain>
        <tissue evidence="2">Young leaves</tissue>
    </source>
</reference>
<dbReference type="EMBL" id="KK914995">
    <property type="protein sequence ID" value="KDP25162.1"/>
    <property type="molecule type" value="Genomic_DNA"/>
</dbReference>
<accession>A0A067JMP1</accession>
<sequence>MVNVEVGDLKGNVPNPAHGLSHDHHEDSAMIHLHVSDDGRHQFRIVKSKNHSIGVEVPYEPGQETMVRLQVFEVFQPG</sequence>